<protein>
    <submittedName>
        <fullName evidence="2">Uncharacterized protein</fullName>
    </submittedName>
</protein>
<keyword evidence="3" id="KW-1185">Reference proteome</keyword>
<dbReference type="EMBL" id="MPGH01000242">
    <property type="protein sequence ID" value="OLN81692.1"/>
    <property type="molecule type" value="Genomic_DNA"/>
</dbReference>
<name>A0A1Q8RBH5_9PEZI</name>
<feature type="compositionally biased region" description="Basic and acidic residues" evidence="1">
    <location>
        <begin position="291"/>
        <end position="306"/>
    </location>
</feature>
<dbReference type="InterPro" id="IPR038883">
    <property type="entry name" value="AN11006-like"/>
</dbReference>
<proteinExistence type="predicted"/>
<dbReference type="Proteomes" id="UP000186583">
    <property type="component" value="Unassembled WGS sequence"/>
</dbReference>
<evidence type="ECO:0000313" key="2">
    <source>
        <dbReference type="EMBL" id="OLN81692.1"/>
    </source>
</evidence>
<feature type="region of interest" description="Disordered" evidence="1">
    <location>
        <begin position="291"/>
        <end position="314"/>
    </location>
</feature>
<reference evidence="2 3" key="1">
    <citation type="submission" date="2016-11" db="EMBL/GenBank/DDBJ databases">
        <title>Draft Genome Assembly of Colletotrichum chlorophyti a pathogen of herbaceous plants.</title>
        <authorList>
            <person name="Gan P."/>
            <person name="Narusaka M."/>
            <person name="Tsushima A."/>
            <person name="Narusaka Y."/>
            <person name="Takano Y."/>
            <person name="Shirasu K."/>
        </authorList>
    </citation>
    <scope>NUCLEOTIDE SEQUENCE [LARGE SCALE GENOMIC DNA]</scope>
    <source>
        <strain evidence="2 3">NTL11</strain>
    </source>
</reference>
<dbReference type="OrthoDB" id="5413827at2759"/>
<dbReference type="PANTHER" id="PTHR42085:SF2">
    <property type="entry name" value="F-BOX DOMAIN-CONTAINING PROTEIN"/>
    <property type="match status" value="1"/>
</dbReference>
<organism evidence="2 3">
    <name type="scientific">Colletotrichum chlorophyti</name>
    <dbReference type="NCBI Taxonomy" id="708187"/>
    <lineage>
        <taxon>Eukaryota</taxon>
        <taxon>Fungi</taxon>
        <taxon>Dikarya</taxon>
        <taxon>Ascomycota</taxon>
        <taxon>Pezizomycotina</taxon>
        <taxon>Sordariomycetes</taxon>
        <taxon>Hypocreomycetidae</taxon>
        <taxon>Glomerellales</taxon>
        <taxon>Glomerellaceae</taxon>
        <taxon>Colletotrichum</taxon>
    </lineage>
</organism>
<comment type="caution">
    <text evidence="2">The sequence shown here is derived from an EMBL/GenBank/DDBJ whole genome shotgun (WGS) entry which is preliminary data.</text>
</comment>
<sequence length="314" mass="35247">MPDILGTEPRSAGNRSASVAHESPFMNLPLEIRLQIYGWVHILHPIQHAQLAPWYPTPKHTEYFLRPVRPAARGEDETSAGCDHRDRDELLCPHRPLSGLPSALLCASRQVYAECRAIPFLVNEFVFVNWFSSGLWAARAFMRGLVAWQYRELRRARLEILGRDFTGPALKEWIELCRYWAEGLQGLRLKVLVGGGIFEPTASFAALRGSAEAKAVDLKNRDHEDGKGPQWVEGLRRLKGLRRLEFELAVVDWSDEEKLEWCEMLEAMINAGRKEEGMPRVAVTCVEKAVDGEKSARTAAGDDDKANAGFLASG</sequence>
<evidence type="ECO:0000313" key="3">
    <source>
        <dbReference type="Proteomes" id="UP000186583"/>
    </source>
</evidence>
<dbReference type="PANTHER" id="PTHR42085">
    <property type="entry name" value="F-BOX DOMAIN-CONTAINING PROTEIN"/>
    <property type="match status" value="1"/>
</dbReference>
<evidence type="ECO:0000256" key="1">
    <source>
        <dbReference type="SAM" id="MobiDB-lite"/>
    </source>
</evidence>
<dbReference type="AlphaFoldDB" id="A0A1Q8RBH5"/>
<accession>A0A1Q8RBH5</accession>
<gene>
    <name evidence="2" type="ORF">CCHL11_06971</name>
</gene>